<reference evidence="3" key="1">
    <citation type="submission" date="2022-11" db="UniProtKB">
        <authorList>
            <consortium name="EnsemblMetazoa"/>
        </authorList>
    </citation>
    <scope>IDENTIFICATION</scope>
</reference>
<dbReference type="InterPro" id="IPR014716">
    <property type="entry name" value="Fibrinogen_a/b/g_C_1"/>
</dbReference>
<dbReference type="OrthoDB" id="5974161at2759"/>
<dbReference type="CDD" id="cd00087">
    <property type="entry name" value="FReD"/>
    <property type="match status" value="1"/>
</dbReference>
<protein>
    <recommendedName>
        <fullName evidence="2">Fibrinogen C-terminal domain-containing protein</fullName>
    </recommendedName>
</protein>
<evidence type="ECO:0000313" key="3">
    <source>
        <dbReference type="EnsemblMetazoa" id="XP_038055327.1"/>
    </source>
</evidence>
<proteinExistence type="predicted"/>
<dbReference type="Pfam" id="PF00147">
    <property type="entry name" value="Fibrinogen_C"/>
    <property type="match status" value="1"/>
</dbReference>
<evidence type="ECO:0000313" key="4">
    <source>
        <dbReference type="Proteomes" id="UP000887568"/>
    </source>
</evidence>
<dbReference type="PROSITE" id="PS51406">
    <property type="entry name" value="FIBRINOGEN_C_2"/>
    <property type="match status" value="1"/>
</dbReference>
<dbReference type="InterPro" id="IPR050373">
    <property type="entry name" value="Fibrinogen_C-term_domain"/>
</dbReference>
<organism evidence="3 4">
    <name type="scientific">Patiria miniata</name>
    <name type="common">Bat star</name>
    <name type="synonym">Asterina miniata</name>
    <dbReference type="NCBI Taxonomy" id="46514"/>
    <lineage>
        <taxon>Eukaryota</taxon>
        <taxon>Metazoa</taxon>
        <taxon>Echinodermata</taxon>
        <taxon>Eleutherozoa</taxon>
        <taxon>Asterozoa</taxon>
        <taxon>Asteroidea</taxon>
        <taxon>Valvatacea</taxon>
        <taxon>Valvatida</taxon>
        <taxon>Asterinidae</taxon>
        <taxon>Patiria</taxon>
    </lineage>
</organism>
<dbReference type="SUPFAM" id="SSF56496">
    <property type="entry name" value="Fibrinogen C-terminal domain-like"/>
    <property type="match status" value="1"/>
</dbReference>
<dbReference type="InterPro" id="IPR002181">
    <property type="entry name" value="Fibrinogen_a/b/g_C_dom"/>
</dbReference>
<dbReference type="EnsemblMetazoa" id="XM_038199399.1">
    <property type="protein sequence ID" value="XP_038055327.1"/>
    <property type="gene ID" value="LOC119727506"/>
</dbReference>
<dbReference type="GeneID" id="119727506"/>
<sequence length="191" mass="22254">METDGGGWIVIQRRQDGTVDFYRNWADYQVGFGDLSGEFWIGNDILRNLTEKGTWQLRVELEDWDNEKVYAEYGQFQISGDNYQLKVASYNDSSPAGDSLTRKHNGKLFSTKDKENDNNPTESCARMSIGAWWYDWCYVSNLNGKYYGQRTANMDSMRWLTWKKPQSVKKCSMKIRPYYISKIIDGGQRPT</sequence>
<evidence type="ECO:0000259" key="2">
    <source>
        <dbReference type="PROSITE" id="PS51406"/>
    </source>
</evidence>
<keyword evidence="1" id="KW-1015">Disulfide bond</keyword>
<dbReference type="Proteomes" id="UP000887568">
    <property type="component" value="Unplaced"/>
</dbReference>
<dbReference type="PANTHER" id="PTHR19143">
    <property type="entry name" value="FIBRINOGEN/TENASCIN/ANGIOPOEITIN"/>
    <property type="match status" value="1"/>
</dbReference>
<dbReference type="InterPro" id="IPR036056">
    <property type="entry name" value="Fibrinogen-like_C"/>
</dbReference>
<dbReference type="RefSeq" id="XP_038055327.1">
    <property type="nucleotide sequence ID" value="XM_038199399.1"/>
</dbReference>
<dbReference type="SMART" id="SM00186">
    <property type="entry name" value="FBG"/>
    <property type="match status" value="1"/>
</dbReference>
<keyword evidence="4" id="KW-1185">Reference proteome</keyword>
<accession>A0A913ZUU4</accession>
<dbReference type="InterPro" id="IPR020837">
    <property type="entry name" value="Fibrinogen_CS"/>
</dbReference>
<dbReference type="Gene3D" id="3.90.215.10">
    <property type="entry name" value="Gamma Fibrinogen, chain A, domain 1"/>
    <property type="match status" value="1"/>
</dbReference>
<evidence type="ECO:0000256" key="1">
    <source>
        <dbReference type="ARBA" id="ARBA00023157"/>
    </source>
</evidence>
<dbReference type="GO" id="GO:0005615">
    <property type="term" value="C:extracellular space"/>
    <property type="evidence" value="ECO:0007669"/>
    <property type="project" value="TreeGrafter"/>
</dbReference>
<dbReference type="AlphaFoldDB" id="A0A913ZUU4"/>
<feature type="domain" description="Fibrinogen C-terminal" evidence="2">
    <location>
        <begin position="1"/>
        <end position="179"/>
    </location>
</feature>
<name>A0A913ZUU4_PATMI</name>
<dbReference type="OMA" id="TESCARM"/>
<dbReference type="PROSITE" id="PS00514">
    <property type="entry name" value="FIBRINOGEN_C_1"/>
    <property type="match status" value="1"/>
</dbReference>